<comment type="caution">
    <text evidence="1">The sequence shown here is derived from an EMBL/GenBank/DDBJ whole genome shotgun (WGS) entry which is preliminary data.</text>
</comment>
<evidence type="ECO:0008006" key="3">
    <source>
        <dbReference type="Google" id="ProtNLM"/>
    </source>
</evidence>
<dbReference type="AlphaFoldDB" id="A0A7Y3V6P0"/>
<dbReference type="EMBL" id="JABFIF010000004">
    <property type="protein sequence ID" value="NOH15466.1"/>
    <property type="molecule type" value="Genomic_DNA"/>
</dbReference>
<dbReference type="RefSeq" id="WP_171302971.1">
    <property type="nucleotide sequence ID" value="NZ_JABFIF010000004.1"/>
</dbReference>
<sequence length="178" mass="21780">MGIEEILCKWLPKIISLSEFGGDWHKYDNYLYELFREDFIESTPIFNEKPVRIRKHPMQGDKEQAYFHVTSVDSSKTSADPNDRIPDIRRCERILWIRKILENYNCNENCDGFNKIKTWNMPYKMYQRVHFLFEDYRFLVIIEEREDYCLLISAFYIEYDHTLRKKLKEYEKYKAKDA</sequence>
<accession>A0A7Y3V6P0</accession>
<evidence type="ECO:0000313" key="1">
    <source>
        <dbReference type="EMBL" id="NOH15466.1"/>
    </source>
</evidence>
<dbReference type="Proteomes" id="UP000528432">
    <property type="component" value="Unassembled WGS sequence"/>
</dbReference>
<proteinExistence type="predicted"/>
<name>A0A7Y3V6P0_CLOCO</name>
<reference evidence="1 2" key="1">
    <citation type="submission" date="2020-05" db="EMBL/GenBank/DDBJ databases">
        <title>Draft genome sequence of Clostridium cochlearium strain AGROS13 isolated from a sheep dairy farm in New Zealand.</title>
        <authorList>
            <person name="Gupta T.B."/>
            <person name="Jauregui R."/>
            <person name="Risson A.N."/>
            <person name="Brightwell G."/>
            <person name="Maclean P."/>
        </authorList>
    </citation>
    <scope>NUCLEOTIDE SEQUENCE [LARGE SCALE GENOMIC DNA]</scope>
    <source>
        <strain evidence="1 2">AGROS13</strain>
    </source>
</reference>
<gene>
    <name evidence="1" type="ORF">HMJ28_03540</name>
</gene>
<evidence type="ECO:0000313" key="2">
    <source>
        <dbReference type="Proteomes" id="UP000528432"/>
    </source>
</evidence>
<protein>
    <recommendedName>
        <fullName evidence="3">Phage P1-related protein</fullName>
    </recommendedName>
</protein>
<organism evidence="1 2">
    <name type="scientific">Clostridium cochlearium</name>
    <dbReference type="NCBI Taxonomy" id="1494"/>
    <lineage>
        <taxon>Bacteria</taxon>
        <taxon>Bacillati</taxon>
        <taxon>Bacillota</taxon>
        <taxon>Clostridia</taxon>
        <taxon>Eubacteriales</taxon>
        <taxon>Clostridiaceae</taxon>
        <taxon>Clostridium</taxon>
    </lineage>
</organism>